<dbReference type="SUPFAM" id="SSF56436">
    <property type="entry name" value="C-type lectin-like"/>
    <property type="match status" value="1"/>
</dbReference>
<dbReference type="AlphaFoldDB" id="A0A8T1S1J0"/>
<dbReference type="Pfam" id="PF00059">
    <property type="entry name" value="Lectin_C"/>
    <property type="match status" value="1"/>
</dbReference>
<sequence>MGPVTYFSLCLLGCLIFNPSLAGVQAAFCPTGWLHFQDNCYGYFFQEKTWPDAEAECQRYWQGAHLVSIHSAGENNMMAHYIKQYHRKKSPIWIGLLDLEEDRSWRWADKSLVSFNAWDNGQPNNRGGHEHCVVLDH</sequence>
<comment type="caution">
    <text evidence="7">The sequence shown here is derived from an EMBL/GenBank/DDBJ whole genome shotgun (WGS) entry which is preliminary data.</text>
</comment>
<keyword evidence="3" id="KW-0430">Lectin</keyword>
<dbReference type="GO" id="GO:0005576">
    <property type="term" value="C:extracellular region"/>
    <property type="evidence" value="ECO:0007669"/>
    <property type="project" value="UniProtKB-SubCell"/>
</dbReference>
<gene>
    <name evidence="7" type="ORF">G0U57_002599</name>
</gene>
<evidence type="ECO:0000256" key="3">
    <source>
        <dbReference type="ARBA" id="ARBA00022734"/>
    </source>
</evidence>
<dbReference type="EMBL" id="JAHGAV010001313">
    <property type="protein sequence ID" value="KAG6922423.1"/>
    <property type="molecule type" value="Genomic_DNA"/>
</dbReference>
<feature type="domain" description="C-type lectin" evidence="6">
    <location>
        <begin position="36"/>
        <end position="137"/>
    </location>
</feature>
<dbReference type="PROSITE" id="PS50041">
    <property type="entry name" value="C_TYPE_LECTIN_2"/>
    <property type="match status" value="1"/>
</dbReference>
<keyword evidence="4" id="KW-1015">Disulfide bond</keyword>
<keyword evidence="8" id="KW-1185">Reference proteome</keyword>
<dbReference type="Proteomes" id="UP000765507">
    <property type="component" value="Unassembled WGS sequence"/>
</dbReference>
<dbReference type="PANTHER" id="PTHR22803">
    <property type="entry name" value="MANNOSE, PHOSPHOLIPASE, LECTIN RECEPTOR RELATED"/>
    <property type="match status" value="1"/>
</dbReference>
<dbReference type="SMART" id="SM00034">
    <property type="entry name" value="CLECT"/>
    <property type="match status" value="1"/>
</dbReference>
<dbReference type="OrthoDB" id="441660at2759"/>
<dbReference type="InterPro" id="IPR016186">
    <property type="entry name" value="C-type_lectin-like/link_sf"/>
</dbReference>
<feature type="chain" id="PRO_5035848858" description="C-type lectin domain-containing protein" evidence="5">
    <location>
        <begin position="27"/>
        <end position="137"/>
    </location>
</feature>
<dbReference type="InterPro" id="IPR016187">
    <property type="entry name" value="CTDL_fold"/>
</dbReference>
<proteinExistence type="predicted"/>
<evidence type="ECO:0000256" key="2">
    <source>
        <dbReference type="ARBA" id="ARBA00022525"/>
    </source>
</evidence>
<accession>A0A8T1S1J0</accession>
<evidence type="ECO:0000313" key="7">
    <source>
        <dbReference type="EMBL" id="KAG6922423.1"/>
    </source>
</evidence>
<evidence type="ECO:0000256" key="1">
    <source>
        <dbReference type="ARBA" id="ARBA00004613"/>
    </source>
</evidence>
<feature type="non-terminal residue" evidence="7">
    <location>
        <position position="137"/>
    </location>
</feature>
<name>A0A8T1S1J0_CHESE</name>
<feature type="signal peptide" evidence="5">
    <location>
        <begin position="1"/>
        <end position="26"/>
    </location>
</feature>
<protein>
    <recommendedName>
        <fullName evidence="6">C-type lectin domain-containing protein</fullName>
    </recommendedName>
</protein>
<dbReference type="Gene3D" id="3.10.100.10">
    <property type="entry name" value="Mannose-Binding Protein A, subunit A"/>
    <property type="match status" value="1"/>
</dbReference>
<evidence type="ECO:0000313" key="8">
    <source>
        <dbReference type="Proteomes" id="UP000765507"/>
    </source>
</evidence>
<evidence type="ECO:0000259" key="6">
    <source>
        <dbReference type="PROSITE" id="PS50041"/>
    </source>
</evidence>
<comment type="subcellular location">
    <subcellularLocation>
        <location evidence="1">Secreted</location>
    </subcellularLocation>
</comment>
<keyword evidence="2" id="KW-0964">Secreted</keyword>
<dbReference type="GO" id="GO:0030246">
    <property type="term" value="F:carbohydrate binding"/>
    <property type="evidence" value="ECO:0007669"/>
    <property type="project" value="UniProtKB-KW"/>
</dbReference>
<dbReference type="FunFam" id="3.10.100.10:FF:000015">
    <property type="entry name" value="C-type lectin Cal"/>
    <property type="match status" value="1"/>
</dbReference>
<organism evidence="7 8">
    <name type="scientific">Chelydra serpentina</name>
    <name type="common">Snapping turtle</name>
    <name type="synonym">Testudo serpentina</name>
    <dbReference type="NCBI Taxonomy" id="8475"/>
    <lineage>
        <taxon>Eukaryota</taxon>
        <taxon>Metazoa</taxon>
        <taxon>Chordata</taxon>
        <taxon>Craniata</taxon>
        <taxon>Vertebrata</taxon>
        <taxon>Euteleostomi</taxon>
        <taxon>Archelosauria</taxon>
        <taxon>Testudinata</taxon>
        <taxon>Testudines</taxon>
        <taxon>Cryptodira</taxon>
        <taxon>Durocryptodira</taxon>
        <taxon>Americhelydia</taxon>
        <taxon>Chelydroidea</taxon>
        <taxon>Chelydridae</taxon>
        <taxon>Chelydra</taxon>
    </lineage>
</organism>
<reference evidence="7 8" key="1">
    <citation type="journal article" date="2020" name="G3 (Bethesda)">
        <title>Draft Genome of the Common Snapping Turtle, Chelydra serpentina, a Model for Phenotypic Plasticity in Reptiles.</title>
        <authorList>
            <person name="Das D."/>
            <person name="Singh S.K."/>
            <person name="Bierstedt J."/>
            <person name="Erickson A."/>
            <person name="Galli G.L.J."/>
            <person name="Crossley D.A. 2nd"/>
            <person name="Rhen T."/>
        </authorList>
    </citation>
    <scope>NUCLEOTIDE SEQUENCE [LARGE SCALE GENOMIC DNA]</scope>
    <source>
        <strain evidence="7">KW</strain>
    </source>
</reference>
<keyword evidence="5" id="KW-0732">Signal</keyword>
<evidence type="ECO:0000256" key="4">
    <source>
        <dbReference type="ARBA" id="ARBA00023157"/>
    </source>
</evidence>
<evidence type="ECO:0000256" key="5">
    <source>
        <dbReference type="SAM" id="SignalP"/>
    </source>
</evidence>
<dbReference type="InterPro" id="IPR050111">
    <property type="entry name" value="C-type_lectin/snaclec_domain"/>
</dbReference>
<dbReference type="InterPro" id="IPR001304">
    <property type="entry name" value="C-type_lectin-like"/>
</dbReference>